<dbReference type="EMBL" id="BAYX01000001">
    <property type="protein sequence ID" value="GAJ90555.1"/>
    <property type="molecule type" value="Genomic_DNA"/>
</dbReference>
<proteinExistence type="predicted"/>
<dbReference type="Proteomes" id="UP000026941">
    <property type="component" value="Unassembled WGS sequence"/>
</dbReference>
<feature type="transmembrane region" description="Helical" evidence="1">
    <location>
        <begin position="36"/>
        <end position="54"/>
    </location>
</feature>
<comment type="caution">
    <text evidence="2">The sequence shown here is derived from an EMBL/GenBank/DDBJ whole genome shotgun (WGS) entry which is preliminary data.</text>
</comment>
<name>A0AA87PUX2_RHIRH</name>
<accession>A0AA87PUX2</accession>
<dbReference type="AlphaFoldDB" id="A0AA87PUX2"/>
<feature type="transmembrane region" description="Helical" evidence="1">
    <location>
        <begin position="6"/>
        <end position="24"/>
    </location>
</feature>
<reference evidence="2 3" key="1">
    <citation type="submission" date="2014-05" db="EMBL/GenBank/DDBJ databases">
        <title>Whole genome shotgun sequence of Rhizobium rhizogenes NBRC 13257.</title>
        <authorList>
            <person name="Katano-Makiyama Y."/>
            <person name="Hosoyama A."/>
            <person name="Hashimoto M."/>
            <person name="Hosoyama Y."/>
            <person name="Noguchi M."/>
            <person name="Tsuchikane K."/>
            <person name="Kimura A."/>
            <person name="Ohji S."/>
            <person name="Ichikawa N."/>
            <person name="Yamazoe A."/>
            <person name="Fujita N."/>
        </authorList>
    </citation>
    <scope>NUCLEOTIDE SEQUENCE [LARGE SCALE GENOMIC DNA]</scope>
    <source>
        <strain evidence="2 3">NBRC 13257</strain>
    </source>
</reference>
<keyword evidence="1" id="KW-0472">Membrane</keyword>
<evidence type="ECO:0000313" key="3">
    <source>
        <dbReference type="Proteomes" id="UP000026941"/>
    </source>
</evidence>
<keyword evidence="1" id="KW-0812">Transmembrane</keyword>
<gene>
    <name evidence="2" type="ORF">RRH01S_01_00180</name>
</gene>
<evidence type="ECO:0000313" key="2">
    <source>
        <dbReference type="EMBL" id="GAJ90555.1"/>
    </source>
</evidence>
<organism evidence="2 3">
    <name type="scientific">Rhizobium rhizogenes NBRC 13257</name>
    <dbReference type="NCBI Taxonomy" id="1220581"/>
    <lineage>
        <taxon>Bacteria</taxon>
        <taxon>Pseudomonadati</taxon>
        <taxon>Pseudomonadota</taxon>
        <taxon>Alphaproteobacteria</taxon>
        <taxon>Hyphomicrobiales</taxon>
        <taxon>Rhizobiaceae</taxon>
        <taxon>Rhizobium/Agrobacterium group</taxon>
        <taxon>Rhizobium</taxon>
    </lineage>
</organism>
<evidence type="ECO:0000256" key="1">
    <source>
        <dbReference type="SAM" id="Phobius"/>
    </source>
</evidence>
<protein>
    <submittedName>
        <fullName evidence="2">Uncharacterized protein</fullName>
    </submittedName>
</protein>
<sequence>MLFAPIVVFYFVHSLVYYATRFLRGPAAVATYAASKLNYIAFVISLLGVLGAVAQRMTPPV</sequence>
<keyword evidence="1" id="KW-1133">Transmembrane helix</keyword>